<dbReference type="Proteomes" id="UP001500736">
    <property type="component" value="Unassembled WGS sequence"/>
</dbReference>
<evidence type="ECO:0000259" key="1">
    <source>
        <dbReference type="PROSITE" id="PS50943"/>
    </source>
</evidence>
<reference evidence="3" key="1">
    <citation type="journal article" date="2019" name="Int. J. Syst. Evol. Microbiol.">
        <title>The Global Catalogue of Microorganisms (GCM) 10K type strain sequencing project: providing services to taxonomists for standard genome sequencing and annotation.</title>
        <authorList>
            <consortium name="The Broad Institute Genomics Platform"/>
            <consortium name="The Broad Institute Genome Sequencing Center for Infectious Disease"/>
            <person name="Wu L."/>
            <person name="Ma J."/>
        </authorList>
    </citation>
    <scope>NUCLEOTIDE SEQUENCE [LARGE SCALE GENOMIC DNA]</scope>
    <source>
        <strain evidence="3">JCM 15976</strain>
    </source>
</reference>
<dbReference type="SUPFAM" id="SSF47413">
    <property type="entry name" value="lambda repressor-like DNA-binding domains"/>
    <property type="match status" value="1"/>
</dbReference>
<dbReference type="CDD" id="cd00093">
    <property type="entry name" value="HTH_XRE"/>
    <property type="match status" value="1"/>
</dbReference>
<sequence>MLDIVTIKDVKVKLGEICKQQRKIHELSREDLADALDVSRTTIQNFENGNNATLDTVLKITNHFDLLEPLYKSLKDLEDTNNLNSLY</sequence>
<dbReference type="Pfam" id="PF01381">
    <property type="entry name" value="HTH_3"/>
    <property type="match status" value="1"/>
</dbReference>
<dbReference type="InterPro" id="IPR010982">
    <property type="entry name" value="Lambda_DNA-bd_dom_sf"/>
</dbReference>
<organism evidence="2 3">
    <name type="scientific">Gaetbulibacter jejuensis</name>
    <dbReference type="NCBI Taxonomy" id="584607"/>
    <lineage>
        <taxon>Bacteria</taxon>
        <taxon>Pseudomonadati</taxon>
        <taxon>Bacteroidota</taxon>
        <taxon>Flavobacteriia</taxon>
        <taxon>Flavobacteriales</taxon>
        <taxon>Flavobacteriaceae</taxon>
        <taxon>Gaetbulibacter</taxon>
    </lineage>
</organism>
<name>A0ABP3V6P5_9FLAO</name>
<dbReference type="SMART" id="SM00530">
    <property type="entry name" value="HTH_XRE"/>
    <property type="match status" value="1"/>
</dbReference>
<dbReference type="PROSITE" id="PS50943">
    <property type="entry name" value="HTH_CROC1"/>
    <property type="match status" value="1"/>
</dbReference>
<comment type="caution">
    <text evidence="2">The sequence shown here is derived from an EMBL/GenBank/DDBJ whole genome shotgun (WGS) entry which is preliminary data.</text>
</comment>
<feature type="domain" description="HTH cro/C1-type" evidence="1">
    <location>
        <begin position="19"/>
        <end position="70"/>
    </location>
</feature>
<protein>
    <recommendedName>
        <fullName evidence="1">HTH cro/C1-type domain-containing protein</fullName>
    </recommendedName>
</protein>
<accession>A0ABP3V6P5</accession>
<proteinExistence type="predicted"/>
<dbReference type="RefSeq" id="WP_343799597.1">
    <property type="nucleotide sequence ID" value="NZ_BAAAGF010000005.1"/>
</dbReference>
<evidence type="ECO:0000313" key="2">
    <source>
        <dbReference type="EMBL" id="GAA0749868.1"/>
    </source>
</evidence>
<dbReference type="Gene3D" id="1.10.260.40">
    <property type="entry name" value="lambda repressor-like DNA-binding domains"/>
    <property type="match status" value="1"/>
</dbReference>
<gene>
    <name evidence="2" type="ORF">GCM10009431_29950</name>
</gene>
<dbReference type="InterPro" id="IPR001387">
    <property type="entry name" value="Cro/C1-type_HTH"/>
</dbReference>
<evidence type="ECO:0000313" key="3">
    <source>
        <dbReference type="Proteomes" id="UP001500736"/>
    </source>
</evidence>
<keyword evidence="3" id="KW-1185">Reference proteome</keyword>
<dbReference type="EMBL" id="BAAAGF010000005">
    <property type="protein sequence ID" value="GAA0749868.1"/>
    <property type="molecule type" value="Genomic_DNA"/>
</dbReference>